<dbReference type="GO" id="GO:0030247">
    <property type="term" value="F:polysaccharide binding"/>
    <property type="evidence" value="ECO:0007669"/>
    <property type="project" value="UniProtKB-UniRule"/>
</dbReference>
<dbReference type="GO" id="GO:0000272">
    <property type="term" value="P:polysaccharide catabolic process"/>
    <property type="evidence" value="ECO:0007669"/>
    <property type="project" value="UniProtKB-KW"/>
</dbReference>
<dbReference type="PANTHER" id="PTHR43576">
    <property type="entry name" value="ALPHA-L-ARABINOFURANOSIDASE C-RELATED"/>
    <property type="match status" value="1"/>
</dbReference>
<evidence type="ECO:0000313" key="7">
    <source>
        <dbReference type="Proteomes" id="UP000199696"/>
    </source>
</evidence>
<dbReference type="Gene3D" id="2.60.40.290">
    <property type="match status" value="1"/>
</dbReference>
<keyword evidence="3" id="KW-0624">Polysaccharide degradation</keyword>
<dbReference type="RefSeq" id="WP_244161928.1">
    <property type="nucleotide sequence ID" value="NZ_FMHY01000002.1"/>
</dbReference>
<dbReference type="AlphaFoldDB" id="A0A1C6UNM9"/>
<dbReference type="PROSITE" id="PS50853">
    <property type="entry name" value="FN3"/>
    <property type="match status" value="1"/>
</dbReference>
<dbReference type="Gene3D" id="2.60.40.1180">
    <property type="entry name" value="Golgi alpha-mannosidase II"/>
    <property type="match status" value="1"/>
</dbReference>
<dbReference type="Gene3D" id="3.20.20.80">
    <property type="entry name" value="Glycosidases"/>
    <property type="match status" value="1"/>
</dbReference>
<dbReference type="InterPro" id="IPR013783">
    <property type="entry name" value="Ig-like_fold"/>
</dbReference>
<dbReference type="GO" id="GO:0004553">
    <property type="term" value="F:hydrolase activity, hydrolyzing O-glycosyl compounds"/>
    <property type="evidence" value="ECO:0007669"/>
    <property type="project" value="InterPro"/>
</dbReference>
<dbReference type="InterPro" id="IPR013780">
    <property type="entry name" value="Glyco_hydro_b"/>
</dbReference>
<dbReference type="CDD" id="cd00063">
    <property type="entry name" value="FN3"/>
    <property type="match status" value="1"/>
</dbReference>
<dbReference type="Pfam" id="PF00553">
    <property type="entry name" value="CBM_2"/>
    <property type="match status" value="1"/>
</dbReference>
<evidence type="ECO:0000256" key="2">
    <source>
        <dbReference type="ARBA" id="ARBA00023295"/>
    </source>
</evidence>
<feature type="domain" description="CBM2" evidence="5">
    <location>
        <begin position="591"/>
        <end position="703"/>
    </location>
</feature>
<dbReference type="SMART" id="SM00060">
    <property type="entry name" value="FN3"/>
    <property type="match status" value="1"/>
</dbReference>
<dbReference type="PANTHER" id="PTHR43576:SF3">
    <property type="entry name" value="ALPHA-L-ARABINOFURANOSIDASE C"/>
    <property type="match status" value="1"/>
</dbReference>
<sequence>MRNPSMYEYRGGAGPAGRGRRRWTSLAASLLLATGALSGIHPASAGAATTTATVTVNARAGLATVPDTALGINHAIWDQHLGSAETSDLLRGAGVQMMRYPGGSYADIYHWRDHTAPGGYVAPGTDFDTFMAAVRRVGAQPMIIANYGTGTPAEAAEWVRYANLTKRYGAKYWTVGNENYGNGHYGAAWEADDHPDKSATQYAKLVVEYADAMKAVDPTIKVGAVLTMPANWPDGLTAGSDPGPWNQTVLSLAGPKIDFVDVHWYPGGSAAESLARTSHIGDAMYLLRQQLSRYAGANAARIGISFTELNVDAGRTTQPGALFLADAYSGLLENGAFTVHWWNVHNGIGAVSAVAGQTDYGDFGILSSGGCTSDGTVCEPPLNTPFAPYHGLSMMNLFARAGDQFIRAGTDQPLVTAHAVRRGNGELAVLLVNKDPDNAYPVAIDYAGFTPSAATPTVYTHTNGATSIATSQTGTATSRILPPYSLTTLVVRPAGVVAGQPGAPGQPTASGVTDRRATISWPVAAAGGSPIAKYEVYRQNGAISEQLGETTGTTFTVGNLNPGSRYTVNVLARDTAGRVSWASPPLTFATGSPATSVCSVRFTDSTDWGNGYIGAVDIINNGASPINGWTLTWTWPTTWQQVSSGWSANWEQVGNTVRVTNNDDSRQIAGGGGSTSIGFVGAYSGPNVLPTAFTLNGILCTAL</sequence>
<dbReference type="STRING" id="227316.GA0070604_3219"/>
<feature type="domain" description="Fibronectin type-III" evidence="4">
    <location>
        <begin position="503"/>
        <end position="593"/>
    </location>
</feature>
<dbReference type="SUPFAM" id="SSF49265">
    <property type="entry name" value="Fibronectin type III"/>
    <property type="match status" value="1"/>
</dbReference>
<dbReference type="InterPro" id="IPR008965">
    <property type="entry name" value="CBM2/CBM3_carb-bd_dom_sf"/>
</dbReference>
<dbReference type="SUPFAM" id="SSF51445">
    <property type="entry name" value="(Trans)glycosidases"/>
    <property type="match status" value="1"/>
</dbReference>
<keyword evidence="7" id="KW-1185">Reference proteome</keyword>
<evidence type="ECO:0000259" key="4">
    <source>
        <dbReference type="PROSITE" id="PS50853"/>
    </source>
</evidence>
<proteinExistence type="predicted"/>
<dbReference type="Pfam" id="PF00041">
    <property type="entry name" value="fn3"/>
    <property type="match status" value="1"/>
</dbReference>
<dbReference type="PROSITE" id="PS51173">
    <property type="entry name" value="CBM2"/>
    <property type="match status" value="1"/>
</dbReference>
<dbReference type="Gene3D" id="2.60.40.10">
    <property type="entry name" value="Immunoglobulins"/>
    <property type="match status" value="1"/>
</dbReference>
<evidence type="ECO:0000256" key="1">
    <source>
        <dbReference type="ARBA" id="ARBA00023277"/>
    </source>
</evidence>
<evidence type="ECO:0000256" key="3">
    <source>
        <dbReference type="ARBA" id="ARBA00023326"/>
    </source>
</evidence>
<dbReference type="InterPro" id="IPR012291">
    <property type="entry name" value="CBM2_carb-bd_dom_sf"/>
</dbReference>
<name>A0A1C6UNM9_9ACTN</name>
<accession>A0A1C6UNM9</accession>
<dbReference type="SUPFAM" id="SSF49384">
    <property type="entry name" value="Carbohydrate-binding domain"/>
    <property type="match status" value="1"/>
</dbReference>
<dbReference type="InterPro" id="IPR036116">
    <property type="entry name" value="FN3_sf"/>
</dbReference>
<protein>
    <submittedName>
        <fullName evidence="6">Alpha-L-arabinofuranosidase</fullName>
    </submittedName>
</protein>
<gene>
    <name evidence="6" type="ORF">GA0070604_3219</name>
</gene>
<dbReference type="Proteomes" id="UP000199696">
    <property type="component" value="Unassembled WGS sequence"/>
</dbReference>
<dbReference type="SMART" id="SM00637">
    <property type="entry name" value="CBD_II"/>
    <property type="match status" value="1"/>
</dbReference>
<evidence type="ECO:0000259" key="5">
    <source>
        <dbReference type="PROSITE" id="PS51173"/>
    </source>
</evidence>
<keyword evidence="1" id="KW-0119">Carbohydrate metabolism</keyword>
<organism evidence="6 7">
    <name type="scientific">Micromonospora eburnea</name>
    <dbReference type="NCBI Taxonomy" id="227316"/>
    <lineage>
        <taxon>Bacteria</taxon>
        <taxon>Bacillati</taxon>
        <taxon>Actinomycetota</taxon>
        <taxon>Actinomycetes</taxon>
        <taxon>Micromonosporales</taxon>
        <taxon>Micromonosporaceae</taxon>
        <taxon>Micromonospora</taxon>
    </lineage>
</organism>
<dbReference type="EMBL" id="FMHY01000002">
    <property type="protein sequence ID" value="SCL55513.1"/>
    <property type="molecule type" value="Genomic_DNA"/>
</dbReference>
<dbReference type="InterPro" id="IPR017853">
    <property type="entry name" value="GH"/>
</dbReference>
<dbReference type="InterPro" id="IPR003961">
    <property type="entry name" value="FN3_dom"/>
</dbReference>
<dbReference type="InterPro" id="IPR001919">
    <property type="entry name" value="CBD2"/>
</dbReference>
<keyword evidence="2" id="KW-0378">Hydrolase</keyword>
<keyword evidence="2" id="KW-0326">Glycosidase</keyword>
<reference evidence="7" key="1">
    <citation type="submission" date="2016-06" db="EMBL/GenBank/DDBJ databases">
        <authorList>
            <person name="Varghese N."/>
            <person name="Submissions Spin"/>
        </authorList>
    </citation>
    <scope>NUCLEOTIDE SEQUENCE [LARGE SCALE GENOMIC DNA]</scope>
    <source>
        <strain evidence="7">DSM 44814</strain>
    </source>
</reference>
<evidence type="ECO:0000313" key="6">
    <source>
        <dbReference type="EMBL" id="SCL55513.1"/>
    </source>
</evidence>